<evidence type="ECO:0000256" key="2">
    <source>
        <dbReference type="ARBA" id="ARBA00023002"/>
    </source>
</evidence>
<feature type="domain" description="FAD/NAD(P)-binding" evidence="4">
    <location>
        <begin position="168"/>
        <end position="415"/>
    </location>
</feature>
<comment type="similarity">
    <text evidence="1">Belongs to the GcvT family.</text>
</comment>
<feature type="domain" description="GCVT N-terminal" evidence="3">
    <location>
        <begin position="601"/>
        <end position="864"/>
    </location>
</feature>
<dbReference type="InterPro" id="IPR036188">
    <property type="entry name" value="FAD/NAD-bd_sf"/>
</dbReference>
<dbReference type="SUPFAM" id="SSF51905">
    <property type="entry name" value="FAD/NAD(P)-binding domain"/>
    <property type="match status" value="1"/>
</dbReference>
<sequence length="982" mass="103018">MSGFRLRGHAAPLVPFTWQGRAMLGAQGDTLAAALLANGVRTVGRSFKHHRPRGIMAAGEEEAGALVTLGEGARTTPNLKPSVVELEAGLVARAQNCWPSLRFDLGAVNDRLSPLFAAGFYYKTFMGPFADTRIWMACERLIRRAAGMGAASPLPDPDLYDRVHGHCDVLVAGSGPAGLAAAREAADAGLDVVVAEADFALGGDRLSDRDPQELAAALAELDALPNVRLMARTMVFGLYDHGVAGLVERLPAGAPWRERLHVMHARKVVAATGALQRGFVFGDNDRPGVMSAAAARTYVRRFGVAPAREVVVAGAEDSAYAASIALAQAGLDVIHLDAREAAPPALAERARAAGVDLRPGWVPVRTQGHALGGELRGLSVGRHLGDGRARAETRLPAEILAVSGGWSPSIHLTTQARQKPAWSAELGCFLPGEGEVLSCGAAAGVWSREGAETSGRAAGRLAAIALKATRRRPLKDADPGGDEAPPAALWEVRPAGRAFHGAGKAYVDPLHDVTADDVRLARQEGFEAPEHMKRYTTLGMAPDQGKAGGVIGLAVLAVARGEGTGSLAPTTFRPPYAPVSMGIFAGPDRGPGWAPVRRTPFHAQAEAAGAVFVDAGLWKRAWFFPRPGEDLTAASMREAAMVRATVGVADVSTLGKVEVQGRDAAAFLDRIFANPMANLPVGRARYGLLLREDGIVLDDGTVWRLAGDRFLVTCTTAHAATTAEHLARWRFRWPELDATVDETTEAWCGLALAGPRSRAVLEALTGADVSDAALPHLGVREIEATGAPARVARLSFSGERAYEVMVRPEAAAALWQAALAAAGAEGGGPYGLEALDILRVEKGHVTGREIDGRVTPGDLGMPGMASRAKDYVGRALMEREGLLDPARPVLIGLRPVEPGAKVAGGALLHPLGAETGRGIGHVSSVADSPALGMRIALGFAAGGPARWDGKLLMAKDPISGRDVKMRAGPPCFLDPWGERLHG</sequence>
<keyword evidence="2" id="KW-0560">Oxidoreductase</keyword>
<dbReference type="Pfam" id="PF17806">
    <property type="entry name" value="SO_alpha_A3"/>
    <property type="match status" value="1"/>
</dbReference>
<dbReference type="SUPFAM" id="SSF103025">
    <property type="entry name" value="Folate-binding domain"/>
    <property type="match status" value="1"/>
</dbReference>
<protein>
    <submittedName>
        <fullName evidence="6">Sarcosine oxidase subunit alpha</fullName>
    </submittedName>
</protein>
<dbReference type="GO" id="GO:0016491">
    <property type="term" value="F:oxidoreductase activity"/>
    <property type="evidence" value="ECO:0007669"/>
    <property type="project" value="UniProtKB-KW"/>
</dbReference>
<dbReference type="SUPFAM" id="SSF101790">
    <property type="entry name" value="Aminomethyltransferase beta-barrel domain"/>
    <property type="match status" value="1"/>
</dbReference>
<dbReference type="RefSeq" id="WP_245779074.1">
    <property type="nucleotide sequence ID" value="NZ_FOQH01000003.1"/>
</dbReference>
<name>A0A1I3DXP5_9RHOB</name>
<dbReference type="Pfam" id="PF01571">
    <property type="entry name" value="GCV_T"/>
    <property type="match status" value="1"/>
</dbReference>
<dbReference type="Gene3D" id="3.50.50.60">
    <property type="entry name" value="FAD/NAD(P)-binding domain"/>
    <property type="match status" value="2"/>
</dbReference>
<dbReference type="AlphaFoldDB" id="A0A1I3DXP5"/>
<dbReference type="InterPro" id="IPR023753">
    <property type="entry name" value="FAD/NAD-binding_dom"/>
</dbReference>
<dbReference type="InterPro" id="IPR041117">
    <property type="entry name" value="SoxA_A3"/>
</dbReference>
<organism evidence="6 7">
    <name type="scientific">Albimonas pacifica</name>
    <dbReference type="NCBI Taxonomy" id="1114924"/>
    <lineage>
        <taxon>Bacteria</taxon>
        <taxon>Pseudomonadati</taxon>
        <taxon>Pseudomonadota</taxon>
        <taxon>Alphaproteobacteria</taxon>
        <taxon>Rhodobacterales</taxon>
        <taxon>Paracoccaceae</taxon>
        <taxon>Albimonas</taxon>
    </lineage>
</organism>
<reference evidence="6 7" key="1">
    <citation type="submission" date="2016-10" db="EMBL/GenBank/DDBJ databases">
        <authorList>
            <person name="de Groot N.N."/>
        </authorList>
    </citation>
    <scope>NUCLEOTIDE SEQUENCE [LARGE SCALE GENOMIC DNA]</scope>
    <source>
        <strain evidence="6 7">CGMCC 1.11030</strain>
    </source>
</reference>
<evidence type="ECO:0000256" key="1">
    <source>
        <dbReference type="ARBA" id="ARBA00008609"/>
    </source>
</evidence>
<dbReference type="InterPro" id="IPR029043">
    <property type="entry name" value="GcvT/YgfZ_C"/>
</dbReference>
<dbReference type="InterPro" id="IPR027266">
    <property type="entry name" value="TrmE/GcvT-like"/>
</dbReference>
<dbReference type="EMBL" id="FOQH01000003">
    <property type="protein sequence ID" value="SFH91455.1"/>
    <property type="molecule type" value="Genomic_DNA"/>
</dbReference>
<feature type="domain" description="SoxA A3" evidence="5">
    <location>
        <begin position="503"/>
        <end position="586"/>
    </location>
</feature>
<proteinExistence type="inferred from homology"/>
<dbReference type="Pfam" id="PF07992">
    <property type="entry name" value="Pyr_redox_2"/>
    <property type="match status" value="1"/>
</dbReference>
<dbReference type="InterPro" id="IPR028896">
    <property type="entry name" value="GcvT/YgfZ/DmdA"/>
</dbReference>
<dbReference type="GO" id="GO:0005829">
    <property type="term" value="C:cytosol"/>
    <property type="evidence" value="ECO:0007669"/>
    <property type="project" value="TreeGrafter"/>
</dbReference>
<dbReference type="PRINTS" id="PR00469">
    <property type="entry name" value="PNDRDTASEII"/>
</dbReference>
<evidence type="ECO:0000259" key="3">
    <source>
        <dbReference type="Pfam" id="PF01571"/>
    </source>
</evidence>
<keyword evidence="7" id="KW-1185">Reference proteome</keyword>
<evidence type="ECO:0000313" key="7">
    <source>
        <dbReference type="Proteomes" id="UP000199377"/>
    </source>
</evidence>
<dbReference type="PRINTS" id="PR00368">
    <property type="entry name" value="FADPNR"/>
</dbReference>
<dbReference type="InterPro" id="IPR006222">
    <property type="entry name" value="GCVT_N"/>
</dbReference>
<dbReference type="Gene3D" id="3.10.20.440">
    <property type="entry name" value="2Fe-2S iron-sulphur cluster binding domain, sarcosine oxidase, alpha subunit, N-terminal domain"/>
    <property type="match status" value="1"/>
</dbReference>
<evidence type="ECO:0000259" key="4">
    <source>
        <dbReference type="Pfam" id="PF07992"/>
    </source>
</evidence>
<dbReference type="PANTHER" id="PTHR43757:SF2">
    <property type="entry name" value="AMINOMETHYLTRANSFERASE, MITOCHONDRIAL"/>
    <property type="match status" value="1"/>
</dbReference>
<dbReference type="InterPro" id="IPR042204">
    <property type="entry name" value="2Fe-2S-bd_N"/>
</dbReference>
<dbReference type="Proteomes" id="UP000199377">
    <property type="component" value="Unassembled WGS sequence"/>
</dbReference>
<gene>
    <name evidence="6" type="ORF">SAMN05216258_10370</name>
</gene>
<dbReference type="Pfam" id="PF13510">
    <property type="entry name" value="Fer2_4"/>
    <property type="match status" value="1"/>
</dbReference>
<dbReference type="PANTHER" id="PTHR43757">
    <property type="entry name" value="AMINOMETHYLTRANSFERASE"/>
    <property type="match status" value="1"/>
</dbReference>
<accession>A0A1I3DXP5</accession>
<evidence type="ECO:0000313" key="6">
    <source>
        <dbReference type="EMBL" id="SFH91455.1"/>
    </source>
</evidence>
<dbReference type="Gene3D" id="3.30.1360.120">
    <property type="entry name" value="Probable tRNA modification gtpase trme, domain 1"/>
    <property type="match status" value="1"/>
</dbReference>
<dbReference type="STRING" id="1114924.SAMN05216258_10370"/>
<evidence type="ECO:0000259" key="5">
    <source>
        <dbReference type="Pfam" id="PF17806"/>
    </source>
</evidence>